<keyword evidence="6" id="KW-1185">Reference proteome</keyword>
<evidence type="ECO:0000256" key="1">
    <source>
        <dbReference type="ARBA" id="ARBA00023015"/>
    </source>
</evidence>
<dbReference type="Pfam" id="PF02311">
    <property type="entry name" value="AraC_binding"/>
    <property type="match status" value="1"/>
</dbReference>
<dbReference type="Pfam" id="PF12833">
    <property type="entry name" value="HTH_18"/>
    <property type="match status" value="1"/>
</dbReference>
<dbReference type="InterPro" id="IPR037923">
    <property type="entry name" value="HTH-like"/>
</dbReference>
<keyword evidence="2" id="KW-0238">DNA-binding</keyword>
<dbReference type="GO" id="GO:0003700">
    <property type="term" value="F:DNA-binding transcription factor activity"/>
    <property type="evidence" value="ECO:0007669"/>
    <property type="project" value="InterPro"/>
</dbReference>
<dbReference type="PROSITE" id="PS01124">
    <property type="entry name" value="HTH_ARAC_FAMILY_2"/>
    <property type="match status" value="1"/>
</dbReference>
<dbReference type="SUPFAM" id="SSF46689">
    <property type="entry name" value="Homeodomain-like"/>
    <property type="match status" value="2"/>
</dbReference>
<dbReference type="SUPFAM" id="SSF51215">
    <property type="entry name" value="Regulatory protein AraC"/>
    <property type="match status" value="1"/>
</dbReference>
<dbReference type="InterPro" id="IPR018060">
    <property type="entry name" value="HTH_AraC"/>
</dbReference>
<dbReference type="InterPro" id="IPR018062">
    <property type="entry name" value="HTH_AraC-typ_CS"/>
</dbReference>
<dbReference type="PANTHER" id="PTHR43280">
    <property type="entry name" value="ARAC-FAMILY TRANSCRIPTIONAL REGULATOR"/>
    <property type="match status" value="1"/>
</dbReference>
<keyword evidence="3" id="KW-0804">Transcription</keyword>
<name>A0A927CE81_9BACL</name>
<comment type="caution">
    <text evidence="5">The sequence shown here is derived from an EMBL/GenBank/DDBJ whole genome shotgun (WGS) entry which is preliminary data.</text>
</comment>
<organism evidence="5 6">
    <name type="scientific">Paenibacillus oceani</name>
    <dbReference type="NCBI Taxonomy" id="2772510"/>
    <lineage>
        <taxon>Bacteria</taxon>
        <taxon>Bacillati</taxon>
        <taxon>Bacillota</taxon>
        <taxon>Bacilli</taxon>
        <taxon>Bacillales</taxon>
        <taxon>Paenibacillaceae</taxon>
        <taxon>Paenibacillus</taxon>
    </lineage>
</organism>
<evidence type="ECO:0000313" key="6">
    <source>
        <dbReference type="Proteomes" id="UP000639396"/>
    </source>
</evidence>
<sequence>MQPSPYLIHKWKTKKHHEMPGLHLHPHYEIYYLLSGCKQYFINGRSYKLNQGDIIFVNRFELHQTNNIQSDTDRILIYFQECFVRPALAAQSYEVLSILFQSQHCVLSLNVEQQAVVEQLLYAMLREQKEKPPGHELVIQSMLIQMMVYVSRLIVLYRKSQSNDEVSQPFDPNFERVSSILTYINEHYRENITLDLLTQQFFLSPYYISRMFHKLTGYSVVQYVNRVRITQAQRQLRESNDKITDICTQIGYSNSTHFGTMFRKYTGTTPSEYRSRYREPSNL</sequence>
<dbReference type="InterPro" id="IPR003313">
    <property type="entry name" value="AraC-bd"/>
</dbReference>
<dbReference type="PANTHER" id="PTHR43280:SF2">
    <property type="entry name" value="HTH-TYPE TRANSCRIPTIONAL REGULATOR EXSA"/>
    <property type="match status" value="1"/>
</dbReference>
<evidence type="ECO:0000256" key="2">
    <source>
        <dbReference type="ARBA" id="ARBA00023125"/>
    </source>
</evidence>
<dbReference type="InterPro" id="IPR020449">
    <property type="entry name" value="Tscrpt_reg_AraC-type_HTH"/>
</dbReference>
<dbReference type="PRINTS" id="PR00032">
    <property type="entry name" value="HTHARAC"/>
</dbReference>
<keyword evidence="1" id="KW-0805">Transcription regulation</keyword>
<gene>
    <name evidence="5" type="ORF">IDH45_28745</name>
</gene>
<dbReference type="Gene3D" id="1.10.10.60">
    <property type="entry name" value="Homeodomain-like"/>
    <property type="match status" value="2"/>
</dbReference>
<dbReference type="Gene3D" id="2.60.120.10">
    <property type="entry name" value="Jelly Rolls"/>
    <property type="match status" value="1"/>
</dbReference>
<reference evidence="5" key="1">
    <citation type="submission" date="2020-09" db="EMBL/GenBank/DDBJ databases">
        <title>A novel bacterium of genus Paenibacillus, isolated from South China Sea.</title>
        <authorList>
            <person name="Huang H."/>
            <person name="Mo K."/>
            <person name="Hu Y."/>
        </authorList>
    </citation>
    <scope>NUCLEOTIDE SEQUENCE</scope>
    <source>
        <strain evidence="5">IB182363</strain>
    </source>
</reference>
<dbReference type="InterPro" id="IPR009057">
    <property type="entry name" value="Homeodomain-like_sf"/>
</dbReference>
<dbReference type="GO" id="GO:0043565">
    <property type="term" value="F:sequence-specific DNA binding"/>
    <property type="evidence" value="ECO:0007669"/>
    <property type="project" value="InterPro"/>
</dbReference>
<evidence type="ECO:0000313" key="5">
    <source>
        <dbReference type="EMBL" id="MBD2865980.1"/>
    </source>
</evidence>
<dbReference type="EMBL" id="JACXJA010000050">
    <property type="protein sequence ID" value="MBD2865980.1"/>
    <property type="molecule type" value="Genomic_DNA"/>
</dbReference>
<dbReference type="SMART" id="SM00342">
    <property type="entry name" value="HTH_ARAC"/>
    <property type="match status" value="1"/>
</dbReference>
<protein>
    <submittedName>
        <fullName evidence="5">AraC family transcriptional regulator</fullName>
    </submittedName>
</protein>
<dbReference type="RefSeq" id="WP_190931600.1">
    <property type="nucleotide sequence ID" value="NZ_JACXJA010000050.1"/>
</dbReference>
<dbReference type="InterPro" id="IPR014710">
    <property type="entry name" value="RmlC-like_jellyroll"/>
</dbReference>
<dbReference type="Proteomes" id="UP000639396">
    <property type="component" value="Unassembled WGS sequence"/>
</dbReference>
<proteinExistence type="predicted"/>
<evidence type="ECO:0000259" key="4">
    <source>
        <dbReference type="PROSITE" id="PS01124"/>
    </source>
</evidence>
<dbReference type="PROSITE" id="PS00041">
    <property type="entry name" value="HTH_ARAC_FAMILY_1"/>
    <property type="match status" value="1"/>
</dbReference>
<evidence type="ECO:0000256" key="3">
    <source>
        <dbReference type="ARBA" id="ARBA00023163"/>
    </source>
</evidence>
<feature type="domain" description="HTH araC/xylS-type" evidence="4">
    <location>
        <begin position="178"/>
        <end position="276"/>
    </location>
</feature>
<accession>A0A927CE81</accession>
<dbReference type="AlphaFoldDB" id="A0A927CE81"/>